<gene>
    <name evidence="4" type="ORF">GGR43_002357</name>
</gene>
<feature type="chain" id="PRO_5030713612" evidence="2">
    <location>
        <begin position="44"/>
        <end position="260"/>
    </location>
</feature>
<dbReference type="AlphaFoldDB" id="A0A7W6FQG1"/>
<dbReference type="RefSeq" id="WP_188072138.1">
    <property type="nucleotide sequence ID" value="NZ_BSPS01000064.1"/>
</dbReference>
<dbReference type="SUPFAM" id="SSF51261">
    <property type="entry name" value="Duplicated hybrid motif"/>
    <property type="match status" value="1"/>
</dbReference>
<name>A0A7W6FQG1_9SPHN</name>
<dbReference type="PANTHER" id="PTHR21666:SF289">
    <property type="entry name" value="L-ALA--D-GLU ENDOPEPTIDASE"/>
    <property type="match status" value="1"/>
</dbReference>
<evidence type="ECO:0000313" key="5">
    <source>
        <dbReference type="Proteomes" id="UP000571950"/>
    </source>
</evidence>
<sequence>MSKTERNTNGCGLDRFQFLSGSRKIFLVLTAAGLSIAAAPAHADTVKTATAASIDNDDDPYSDDLSLADKKVFQGEDATFANLFSSWKRLDNGGMPAARASVYIPTGRPVDNLALTSNYGARNDPFNGRTRMHKGIDIPGPVGTPIYATADGIVSRSQWVNGYGNLVEIAHGNDTETRYGHLSKLIVQPNQRVRRGQLIGLMGSTGRSTGSHLHYEIRISGNAINPLPFVTGSERAMAFNSRGDVAVGGPTSQEEKLASK</sequence>
<dbReference type="InterPro" id="IPR016047">
    <property type="entry name" value="M23ase_b-sheet_dom"/>
</dbReference>
<dbReference type="GO" id="GO:0004222">
    <property type="term" value="F:metalloendopeptidase activity"/>
    <property type="evidence" value="ECO:0007669"/>
    <property type="project" value="TreeGrafter"/>
</dbReference>
<reference evidence="4 5" key="1">
    <citation type="submission" date="2020-08" db="EMBL/GenBank/DDBJ databases">
        <title>Genomic Encyclopedia of Type Strains, Phase IV (KMG-IV): sequencing the most valuable type-strain genomes for metagenomic binning, comparative biology and taxonomic classification.</title>
        <authorList>
            <person name="Goeker M."/>
        </authorList>
    </citation>
    <scope>NUCLEOTIDE SEQUENCE [LARGE SCALE GENOMIC DNA]</scope>
    <source>
        <strain evidence="4 5">DSM 26189</strain>
    </source>
</reference>
<evidence type="ECO:0000259" key="3">
    <source>
        <dbReference type="Pfam" id="PF01551"/>
    </source>
</evidence>
<keyword evidence="1 2" id="KW-0732">Signal</keyword>
<dbReference type="FunFam" id="2.70.70.10:FF:000006">
    <property type="entry name" value="M23 family peptidase"/>
    <property type="match status" value="1"/>
</dbReference>
<dbReference type="InterPro" id="IPR011055">
    <property type="entry name" value="Dup_hybrid_motif"/>
</dbReference>
<evidence type="ECO:0000313" key="4">
    <source>
        <dbReference type="EMBL" id="MBB3926637.1"/>
    </source>
</evidence>
<dbReference type="EMBL" id="JACIDT010000007">
    <property type="protein sequence ID" value="MBB3926637.1"/>
    <property type="molecule type" value="Genomic_DNA"/>
</dbReference>
<keyword evidence="5" id="KW-1185">Reference proteome</keyword>
<dbReference type="Pfam" id="PF01551">
    <property type="entry name" value="Peptidase_M23"/>
    <property type="match status" value="1"/>
</dbReference>
<feature type="signal peptide" evidence="2">
    <location>
        <begin position="1"/>
        <end position="43"/>
    </location>
</feature>
<protein>
    <submittedName>
        <fullName evidence="4">Murein DD-endopeptidase MepM/ murein hydrolase activator NlpD</fullName>
    </submittedName>
</protein>
<dbReference type="InterPro" id="IPR050570">
    <property type="entry name" value="Cell_wall_metabolism_enzyme"/>
</dbReference>
<dbReference type="Gene3D" id="2.70.70.10">
    <property type="entry name" value="Glucose Permease (Domain IIA)"/>
    <property type="match status" value="1"/>
</dbReference>
<dbReference type="Proteomes" id="UP000571950">
    <property type="component" value="Unassembled WGS sequence"/>
</dbReference>
<keyword evidence="4" id="KW-0378">Hydrolase</keyword>
<comment type="caution">
    <text evidence="4">The sequence shown here is derived from an EMBL/GenBank/DDBJ whole genome shotgun (WGS) entry which is preliminary data.</text>
</comment>
<evidence type="ECO:0000256" key="1">
    <source>
        <dbReference type="ARBA" id="ARBA00022729"/>
    </source>
</evidence>
<accession>A0A7W6FQG1</accession>
<evidence type="ECO:0000256" key="2">
    <source>
        <dbReference type="SAM" id="SignalP"/>
    </source>
</evidence>
<dbReference type="CDD" id="cd12797">
    <property type="entry name" value="M23_peptidase"/>
    <property type="match status" value="1"/>
</dbReference>
<dbReference type="PANTHER" id="PTHR21666">
    <property type="entry name" value="PEPTIDASE-RELATED"/>
    <property type="match status" value="1"/>
</dbReference>
<feature type="domain" description="M23ase beta-sheet core" evidence="3">
    <location>
        <begin position="131"/>
        <end position="226"/>
    </location>
</feature>
<organism evidence="4 5">
    <name type="scientific">Sphingobium jiangsuense</name>
    <dbReference type="NCBI Taxonomy" id="870476"/>
    <lineage>
        <taxon>Bacteria</taxon>
        <taxon>Pseudomonadati</taxon>
        <taxon>Pseudomonadota</taxon>
        <taxon>Alphaproteobacteria</taxon>
        <taxon>Sphingomonadales</taxon>
        <taxon>Sphingomonadaceae</taxon>
        <taxon>Sphingobium</taxon>
    </lineage>
</organism>
<proteinExistence type="predicted"/>